<dbReference type="Proteomes" id="UP000057910">
    <property type="component" value="Unassembled WGS sequence"/>
</dbReference>
<gene>
    <name evidence="1" type="ORF">WJ68_25200</name>
</gene>
<accession>A0ABD4DUH8</accession>
<protein>
    <submittedName>
        <fullName evidence="1">Uncharacterized protein</fullName>
    </submittedName>
</protein>
<name>A0ABD4DUH8_9BURK</name>
<sequence>MRSCRRRQPGMIRLSGSDGNYRVRTACQCFPDQEFELSQLVTAATKAVQILSLDENIHATKVVTQTGKILNGSWPLKERTTREFRKIELEC</sequence>
<comment type="caution">
    <text evidence="1">The sequence shown here is derived from an EMBL/GenBank/DDBJ whole genome shotgun (WGS) entry which is preliminary data.</text>
</comment>
<evidence type="ECO:0000313" key="1">
    <source>
        <dbReference type="EMBL" id="KVN76752.1"/>
    </source>
</evidence>
<dbReference type="AlphaFoldDB" id="A0ABD4DUH8"/>
<evidence type="ECO:0000313" key="2">
    <source>
        <dbReference type="Proteomes" id="UP000057910"/>
    </source>
</evidence>
<organism evidence="1 2">
    <name type="scientific">Burkholderia ubonensis</name>
    <dbReference type="NCBI Taxonomy" id="101571"/>
    <lineage>
        <taxon>Bacteria</taxon>
        <taxon>Pseudomonadati</taxon>
        <taxon>Pseudomonadota</taxon>
        <taxon>Betaproteobacteria</taxon>
        <taxon>Burkholderiales</taxon>
        <taxon>Burkholderiaceae</taxon>
        <taxon>Burkholderia</taxon>
        <taxon>Burkholderia cepacia complex</taxon>
    </lineage>
</organism>
<dbReference type="EMBL" id="LPAD01000100">
    <property type="protein sequence ID" value="KVN76752.1"/>
    <property type="molecule type" value="Genomic_DNA"/>
</dbReference>
<proteinExistence type="predicted"/>
<reference evidence="1 2" key="1">
    <citation type="submission" date="2015-11" db="EMBL/GenBank/DDBJ databases">
        <title>Expanding the genomic diversity of Burkholderia species for the development of highly accurate diagnostics.</title>
        <authorList>
            <person name="Sahl J."/>
            <person name="Keim P."/>
            <person name="Wagner D."/>
        </authorList>
    </citation>
    <scope>NUCLEOTIDE SEQUENCE [LARGE SCALE GENOMIC DNA]</scope>
    <source>
        <strain evidence="1 2">MSMB1585WGS</strain>
    </source>
</reference>